<dbReference type="EMBL" id="JBHRTB010000010">
    <property type="protein sequence ID" value="MFC3145707.1"/>
    <property type="molecule type" value="Genomic_DNA"/>
</dbReference>
<dbReference type="SUPFAM" id="SSF50044">
    <property type="entry name" value="SH3-domain"/>
    <property type="match status" value="1"/>
</dbReference>
<accession>A0ABV7H2Z0</accession>
<feature type="domain" description="SH3" evidence="2">
    <location>
        <begin position="64"/>
        <end position="118"/>
    </location>
</feature>
<reference evidence="4" key="1">
    <citation type="journal article" date="2019" name="Int. J. Syst. Evol. Microbiol.">
        <title>The Global Catalogue of Microorganisms (GCM) 10K type strain sequencing project: providing services to taxonomists for standard genome sequencing and annotation.</title>
        <authorList>
            <consortium name="The Broad Institute Genomics Platform"/>
            <consortium name="The Broad Institute Genome Sequencing Center for Infectious Disease"/>
            <person name="Wu L."/>
            <person name="Ma J."/>
        </authorList>
    </citation>
    <scope>NUCLEOTIDE SEQUENCE [LARGE SCALE GENOMIC DNA]</scope>
    <source>
        <strain evidence="4">KCTC 52366</strain>
    </source>
</reference>
<name>A0ABV7H2Z0_9RHOB</name>
<keyword evidence="4" id="KW-1185">Reference proteome</keyword>
<organism evidence="3 4">
    <name type="scientific">Psychromarinibacter halotolerans</name>
    <dbReference type="NCBI Taxonomy" id="1775175"/>
    <lineage>
        <taxon>Bacteria</taxon>
        <taxon>Pseudomonadati</taxon>
        <taxon>Pseudomonadota</taxon>
        <taxon>Alphaproteobacteria</taxon>
        <taxon>Rhodobacterales</taxon>
        <taxon>Paracoccaceae</taxon>
        <taxon>Psychromarinibacter</taxon>
    </lineage>
</organism>
<comment type="caution">
    <text evidence="3">The sequence shown here is derived from an EMBL/GenBank/DDBJ whole genome shotgun (WGS) entry which is preliminary data.</text>
</comment>
<dbReference type="Gene3D" id="2.30.30.40">
    <property type="entry name" value="SH3 Domains"/>
    <property type="match status" value="1"/>
</dbReference>
<dbReference type="Proteomes" id="UP001595632">
    <property type="component" value="Unassembled WGS sequence"/>
</dbReference>
<gene>
    <name evidence="3" type="ORF">ACFOGP_23495</name>
</gene>
<evidence type="ECO:0000256" key="1">
    <source>
        <dbReference type="ARBA" id="ARBA00022443"/>
    </source>
</evidence>
<dbReference type="RefSeq" id="WP_275632658.1">
    <property type="nucleotide sequence ID" value="NZ_JARGYD010000003.1"/>
</dbReference>
<evidence type="ECO:0000259" key="2">
    <source>
        <dbReference type="PROSITE" id="PS50002"/>
    </source>
</evidence>
<dbReference type="CDD" id="cd00174">
    <property type="entry name" value="SH3"/>
    <property type="match status" value="1"/>
</dbReference>
<sequence length="118" mass="12783">MARVAKAWTKSYDPALRVRAGDPLTPGQLDDEHPGWRWCTDATGLGDWLPDALVDIPSDIPTDTDAPPARAIDDFDTTELTVAEGDTVEITARRLGWSFCRTPDGAAGWVPDECLATS</sequence>
<dbReference type="InterPro" id="IPR036028">
    <property type="entry name" value="SH3-like_dom_sf"/>
</dbReference>
<keyword evidence="1" id="KW-0728">SH3 domain</keyword>
<protein>
    <submittedName>
        <fullName evidence="3">SH3 domain-containing protein</fullName>
    </submittedName>
</protein>
<proteinExistence type="predicted"/>
<evidence type="ECO:0000313" key="3">
    <source>
        <dbReference type="EMBL" id="MFC3145707.1"/>
    </source>
</evidence>
<dbReference type="Pfam" id="PF07653">
    <property type="entry name" value="SH3_2"/>
    <property type="match status" value="1"/>
</dbReference>
<dbReference type="PROSITE" id="PS50002">
    <property type="entry name" value="SH3"/>
    <property type="match status" value="1"/>
</dbReference>
<evidence type="ECO:0000313" key="4">
    <source>
        <dbReference type="Proteomes" id="UP001595632"/>
    </source>
</evidence>
<dbReference type="InterPro" id="IPR001452">
    <property type="entry name" value="SH3_domain"/>
</dbReference>